<protein>
    <recommendedName>
        <fullName evidence="3">RRM domain-containing protein</fullName>
    </recommendedName>
</protein>
<dbReference type="InterPro" id="IPR000504">
    <property type="entry name" value="RRM_dom"/>
</dbReference>
<comment type="caution">
    <text evidence="4">The sequence shown here is derived from an EMBL/GenBank/DDBJ whole genome shotgun (WGS) entry which is preliminary data.</text>
</comment>
<sequence length="84" mass="8633">MSKLYVGNLPQDAAEHALRQLLEEHGVACGPILVKRGGYAFIDCPDQSAADKAIDKLNGECEAAARASAGVPDRGGVAARGGRG</sequence>
<dbReference type="PROSITE" id="PS50102">
    <property type="entry name" value="RRM"/>
    <property type="match status" value="1"/>
</dbReference>
<dbReference type="SMART" id="SM00360">
    <property type="entry name" value="RRM"/>
    <property type="match status" value="1"/>
</dbReference>
<proteinExistence type="predicted"/>
<gene>
    <name evidence="4" type="ORF">ONE63_009960</name>
</gene>
<keyword evidence="1 2" id="KW-0694">RNA-binding</keyword>
<evidence type="ECO:0000313" key="5">
    <source>
        <dbReference type="Proteomes" id="UP001075354"/>
    </source>
</evidence>
<dbReference type="GO" id="GO:0003723">
    <property type="term" value="F:RNA binding"/>
    <property type="evidence" value="ECO:0007669"/>
    <property type="project" value="UniProtKB-UniRule"/>
</dbReference>
<dbReference type="AlphaFoldDB" id="A0AAV7XHB7"/>
<evidence type="ECO:0000256" key="2">
    <source>
        <dbReference type="PROSITE-ProRule" id="PRU00176"/>
    </source>
</evidence>
<accession>A0AAV7XHB7</accession>
<feature type="domain" description="RRM" evidence="3">
    <location>
        <begin position="2"/>
        <end position="59"/>
    </location>
</feature>
<dbReference type="InterPro" id="IPR012677">
    <property type="entry name" value="Nucleotide-bd_a/b_plait_sf"/>
</dbReference>
<dbReference type="EMBL" id="JAPTSV010000008">
    <property type="protein sequence ID" value="KAJ1525118.1"/>
    <property type="molecule type" value="Genomic_DNA"/>
</dbReference>
<dbReference type="CDD" id="cd12358">
    <property type="entry name" value="RRM1_VICKZ"/>
    <property type="match status" value="1"/>
</dbReference>
<organism evidence="4 5">
    <name type="scientific">Megalurothrips usitatus</name>
    <name type="common">bean blossom thrips</name>
    <dbReference type="NCBI Taxonomy" id="439358"/>
    <lineage>
        <taxon>Eukaryota</taxon>
        <taxon>Metazoa</taxon>
        <taxon>Ecdysozoa</taxon>
        <taxon>Arthropoda</taxon>
        <taxon>Hexapoda</taxon>
        <taxon>Insecta</taxon>
        <taxon>Pterygota</taxon>
        <taxon>Neoptera</taxon>
        <taxon>Paraneoptera</taxon>
        <taxon>Thysanoptera</taxon>
        <taxon>Terebrantia</taxon>
        <taxon>Thripoidea</taxon>
        <taxon>Thripidae</taxon>
        <taxon>Megalurothrips</taxon>
    </lineage>
</organism>
<dbReference type="Pfam" id="PF00076">
    <property type="entry name" value="RRM_1"/>
    <property type="match status" value="1"/>
</dbReference>
<name>A0AAV7XHB7_9NEOP</name>
<keyword evidence="5" id="KW-1185">Reference proteome</keyword>
<evidence type="ECO:0000259" key="3">
    <source>
        <dbReference type="PROSITE" id="PS50102"/>
    </source>
</evidence>
<evidence type="ECO:0000256" key="1">
    <source>
        <dbReference type="ARBA" id="ARBA00022884"/>
    </source>
</evidence>
<reference evidence="4" key="1">
    <citation type="submission" date="2022-12" db="EMBL/GenBank/DDBJ databases">
        <title>Chromosome-level genome assembly of the bean flower thrips Megalurothrips usitatus.</title>
        <authorList>
            <person name="Ma L."/>
            <person name="Liu Q."/>
            <person name="Li H."/>
            <person name="Cai W."/>
        </authorList>
    </citation>
    <scope>NUCLEOTIDE SEQUENCE</scope>
    <source>
        <strain evidence="4">Cailab_2022a</strain>
    </source>
</reference>
<dbReference type="SUPFAM" id="SSF54928">
    <property type="entry name" value="RNA-binding domain, RBD"/>
    <property type="match status" value="1"/>
</dbReference>
<dbReference type="Gene3D" id="3.30.70.330">
    <property type="match status" value="1"/>
</dbReference>
<dbReference type="InterPro" id="IPR035979">
    <property type="entry name" value="RBD_domain_sf"/>
</dbReference>
<evidence type="ECO:0000313" key="4">
    <source>
        <dbReference type="EMBL" id="KAJ1525118.1"/>
    </source>
</evidence>
<dbReference type="Proteomes" id="UP001075354">
    <property type="component" value="Chromosome 8"/>
</dbReference>